<protein>
    <recommendedName>
        <fullName evidence="10">Major facilitator superfamily (MFS) profile domain-containing protein</fullName>
    </recommendedName>
</protein>
<evidence type="ECO:0000256" key="5">
    <source>
        <dbReference type="ARBA" id="ARBA00022989"/>
    </source>
</evidence>
<keyword evidence="4 7" id="KW-0812">Transmembrane</keyword>
<dbReference type="PANTHER" id="PTHR23519:SF1">
    <property type="entry name" value="AUTOPHAGY-RELATED PROTEIN 22"/>
    <property type="match status" value="1"/>
</dbReference>
<keyword evidence="3" id="KW-0813">Transport</keyword>
<gene>
    <name evidence="8" type="ORF">TrCOL_g8138</name>
</gene>
<comment type="caution">
    <text evidence="8">The sequence shown here is derived from an EMBL/GenBank/DDBJ whole genome shotgun (WGS) entry which is preliminary data.</text>
</comment>
<reference evidence="9" key="1">
    <citation type="journal article" date="2023" name="Commun. Biol.">
        <title>Genome analysis of Parmales, the sister group of diatoms, reveals the evolutionary specialization of diatoms from phago-mixotrophs to photoautotrophs.</title>
        <authorList>
            <person name="Ban H."/>
            <person name="Sato S."/>
            <person name="Yoshikawa S."/>
            <person name="Yamada K."/>
            <person name="Nakamura Y."/>
            <person name="Ichinomiya M."/>
            <person name="Sato N."/>
            <person name="Blanc-Mathieu R."/>
            <person name="Endo H."/>
            <person name="Kuwata A."/>
            <person name="Ogata H."/>
        </authorList>
    </citation>
    <scope>NUCLEOTIDE SEQUENCE [LARGE SCALE GENOMIC DNA]</scope>
</reference>
<dbReference type="Gene3D" id="1.20.1250.20">
    <property type="entry name" value="MFS general substrate transporter like domains"/>
    <property type="match status" value="1"/>
</dbReference>
<evidence type="ECO:0000256" key="1">
    <source>
        <dbReference type="ARBA" id="ARBA00004127"/>
    </source>
</evidence>
<dbReference type="InterPro" id="IPR050495">
    <property type="entry name" value="ATG22/LtaA_families"/>
</dbReference>
<evidence type="ECO:0000256" key="7">
    <source>
        <dbReference type="SAM" id="Phobius"/>
    </source>
</evidence>
<keyword evidence="6 7" id="KW-0472">Membrane</keyword>
<evidence type="ECO:0008006" key="10">
    <source>
        <dbReference type="Google" id="ProtNLM"/>
    </source>
</evidence>
<feature type="transmembrane region" description="Helical" evidence="7">
    <location>
        <begin position="226"/>
        <end position="245"/>
    </location>
</feature>
<feature type="transmembrane region" description="Helical" evidence="7">
    <location>
        <begin position="30"/>
        <end position="53"/>
    </location>
</feature>
<dbReference type="AlphaFoldDB" id="A0A9W7FYH2"/>
<feature type="transmembrane region" description="Helical" evidence="7">
    <location>
        <begin position="349"/>
        <end position="370"/>
    </location>
</feature>
<evidence type="ECO:0000313" key="9">
    <source>
        <dbReference type="Proteomes" id="UP001165065"/>
    </source>
</evidence>
<organism evidence="8 9">
    <name type="scientific">Triparma columacea</name>
    <dbReference type="NCBI Taxonomy" id="722753"/>
    <lineage>
        <taxon>Eukaryota</taxon>
        <taxon>Sar</taxon>
        <taxon>Stramenopiles</taxon>
        <taxon>Ochrophyta</taxon>
        <taxon>Bolidophyceae</taxon>
        <taxon>Parmales</taxon>
        <taxon>Triparmaceae</taxon>
        <taxon>Triparma</taxon>
    </lineage>
</organism>
<comment type="similarity">
    <text evidence="2">Belongs to the ATG22 family.</text>
</comment>
<dbReference type="Proteomes" id="UP001165065">
    <property type="component" value="Unassembled WGS sequence"/>
</dbReference>
<feature type="transmembrane region" description="Helical" evidence="7">
    <location>
        <begin position="322"/>
        <end position="340"/>
    </location>
</feature>
<feature type="transmembrane region" description="Helical" evidence="7">
    <location>
        <begin position="97"/>
        <end position="117"/>
    </location>
</feature>
<name>A0A9W7FYH2_9STRA</name>
<evidence type="ECO:0000313" key="8">
    <source>
        <dbReference type="EMBL" id="GMI23082.1"/>
    </source>
</evidence>
<evidence type="ECO:0000256" key="4">
    <source>
        <dbReference type="ARBA" id="ARBA00022692"/>
    </source>
</evidence>
<feature type="transmembrane region" description="Helical" evidence="7">
    <location>
        <begin position="287"/>
        <end position="310"/>
    </location>
</feature>
<dbReference type="SUPFAM" id="SSF103473">
    <property type="entry name" value="MFS general substrate transporter"/>
    <property type="match status" value="1"/>
</dbReference>
<accession>A0A9W7FYH2</accession>
<keyword evidence="9" id="KW-1185">Reference proteome</keyword>
<keyword evidence="5 7" id="KW-1133">Transmembrane helix</keyword>
<evidence type="ECO:0000256" key="6">
    <source>
        <dbReference type="ARBA" id="ARBA00023136"/>
    </source>
</evidence>
<dbReference type="InterPro" id="IPR024671">
    <property type="entry name" value="Atg22-like"/>
</dbReference>
<proteinExistence type="inferred from homology"/>
<dbReference type="PANTHER" id="PTHR23519">
    <property type="entry name" value="AUTOPHAGY-RELATED PROTEIN 22"/>
    <property type="match status" value="1"/>
</dbReference>
<feature type="transmembrane region" description="Helical" evidence="7">
    <location>
        <begin position="440"/>
        <end position="461"/>
    </location>
</feature>
<dbReference type="OrthoDB" id="191614at2759"/>
<dbReference type="EMBL" id="BRYA01000559">
    <property type="protein sequence ID" value="GMI23082.1"/>
    <property type="molecule type" value="Genomic_DNA"/>
</dbReference>
<feature type="transmembrane region" description="Helical" evidence="7">
    <location>
        <begin position="198"/>
        <end position="220"/>
    </location>
</feature>
<comment type="subcellular location">
    <subcellularLocation>
        <location evidence="1">Endomembrane system</location>
        <topology evidence="1">Multi-pass membrane protein</topology>
    </subcellularLocation>
</comment>
<feature type="transmembrane region" description="Helical" evidence="7">
    <location>
        <begin position="414"/>
        <end position="434"/>
    </location>
</feature>
<evidence type="ECO:0000256" key="3">
    <source>
        <dbReference type="ARBA" id="ARBA00022448"/>
    </source>
</evidence>
<dbReference type="InterPro" id="IPR036259">
    <property type="entry name" value="MFS_trans_sf"/>
</dbReference>
<dbReference type="GO" id="GO:0012505">
    <property type="term" value="C:endomembrane system"/>
    <property type="evidence" value="ECO:0007669"/>
    <property type="project" value="UniProtKB-SubCell"/>
</dbReference>
<feature type="transmembrane region" description="Helical" evidence="7">
    <location>
        <begin position="376"/>
        <end position="394"/>
    </location>
</feature>
<sequence>MSSSSSLPPESKCSSIFGLRIMRLNNETRAFFFDVLFRAPLFISIMFLSTVFLQFANKEAGCTKAGYDQLPGQTEEEADEAEIDCSGKAYGIRPSSVLTTLNSAAGIILAFLLPLIGSYVDHTDHRKACLCYSSVVFWVSNLIQAFANESSWFAMVIVQGVFSSTSYMIHQTTIFAYSTEILEDNDRDLILMNSSVRVWELVTMLVFMIVVTAVGIIGGLDEVGKSSASQSLACLASFFPFVLVWRNIGERPALSKVPEGASVLSAGFKKIGKTISMLTKNNPDVLSYLRALLFFEAANGSIIFASTTLITQQLKIADPSPILIVIIVITVFGAGLCPLVNEKVGVKKGLILIISLNCLATLIVILFVNSPETKNGVWIVAFLYGIGIGATYPMQRTFYMLIIPSGQETEMMGLLQFCSIVLGWAPSTIFTALNEHLNDLRVAMFAVLGFHLLGVLLLFPIDVERARKAAKATDHLRFKRGEPGDGMESGESVELVEKGVKVGSSNNNANVI</sequence>
<feature type="transmembrane region" description="Helical" evidence="7">
    <location>
        <begin position="129"/>
        <end position="147"/>
    </location>
</feature>
<dbReference type="Pfam" id="PF11700">
    <property type="entry name" value="ATG22"/>
    <property type="match status" value="2"/>
</dbReference>
<evidence type="ECO:0000256" key="2">
    <source>
        <dbReference type="ARBA" id="ARBA00006978"/>
    </source>
</evidence>